<dbReference type="PANTHER" id="PTHR46098">
    <property type="entry name" value="TRNA (CYTOSINE(38)-C(5))-METHYLTRANSFERASE"/>
    <property type="match status" value="1"/>
</dbReference>
<keyword evidence="4" id="KW-0680">Restriction system</keyword>
<proteinExistence type="inferred from homology"/>
<dbReference type="Gene3D" id="3.40.50.150">
    <property type="entry name" value="Vaccinia Virus protein VP39"/>
    <property type="match status" value="1"/>
</dbReference>
<comment type="similarity">
    <text evidence="5 6">Belongs to the class I-like SAM-binding methyltransferase superfamily. C5-methyltransferase family.</text>
</comment>
<dbReference type="GO" id="GO:0008168">
    <property type="term" value="F:methyltransferase activity"/>
    <property type="evidence" value="ECO:0007669"/>
    <property type="project" value="UniProtKB-KW"/>
</dbReference>
<dbReference type="Proteomes" id="UP000679247">
    <property type="component" value="Chromosome"/>
</dbReference>
<dbReference type="RefSeq" id="WP_214478336.1">
    <property type="nucleotide sequence ID" value="NZ_CP071709.1"/>
</dbReference>
<feature type="active site" evidence="5">
    <location>
        <position position="70"/>
    </location>
</feature>
<evidence type="ECO:0000256" key="7">
    <source>
        <dbReference type="RuleBase" id="RU000417"/>
    </source>
</evidence>
<name>A0ABX8FG28_9BACI</name>
<dbReference type="GO" id="GO:0032259">
    <property type="term" value="P:methylation"/>
    <property type="evidence" value="ECO:0007669"/>
    <property type="project" value="UniProtKB-KW"/>
</dbReference>
<dbReference type="PRINTS" id="PR00105">
    <property type="entry name" value="C5METTRFRASE"/>
</dbReference>
<reference evidence="8 9" key="1">
    <citation type="submission" date="2021-03" db="EMBL/GenBank/DDBJ databases">
        <title>The first data on the complete genome of the tetrodotoxin-producing bacterium.</title>
        <authorList>
            <person name="Melnikova D.I."/>
            <person name="Nijland R."/>
            <person name="Magarlamov T.Y."/>
        </authorList>
    </citation>
    <scope>NUCLEOTIDE SEQUENCE [LARGE SCALE GENOMIC DNA]</scope>
    <source>
        <strain evidence="8 9">1839</strain>
    </source>
</reference>
<organism evidence="8 9">
    <name type="scientific">Cytobacillus gottheilii</name>
    <dbReference type="NCBI Taxonomy" id="859144"/>
    <lineage>
        <taxon>Bacteria</taxon>
        <taxon>Bacillati</taxon>
        <taxon>Bacillota</taxon>
        <taxon>Bacilli</taxon>
        <taxon>Bacillales</taxon>
        <taxon>Bacillaceae</taxon>
        <taxon>Cytobacillus</taxon>
    </lineage>
</organism>
<dbReference type="InterPro" id="IPR050750">
    <property type="entry name" value="C5-MTase"/>
</dbReference>
<keyword evidence="2 5" id="KW-0808">Transferase</keyword>
<gene>
    <name evidence="8" type="ORF">J1899_07995</name>
</gene>
<dbReference type="Pfam" id="PF00145">
    <property type="entry name" value="DNA_methylase"/>
    <property type="match status" value="1"/>
</dbReference>
<dbReference type="InterPro" id="IPR018117">
    <property type="entry name" value="C5_DNA_meth_AS"/>
</dbReference>
<evidence type="ECO:0000256" key="2">
    <source>
        <dbReference type="ARBA" id="ARBA00022679"/>
    </source>
</evidence>
<dbReference type="InterPro" id="IPR029063">
    <property type="entry name" value="SAM-dependent_MTases_sf"/>
</dbReference>
<keyword evidence="3 5" id="KW-0949">S-adenosyl-L-methionine</keyword>
<evidence type="ECO:0000256" key="4">
    <source>
        <dbReference type="ARBA" id="ARBA00022747"/>
    </source>
</evidence>
<evidence type="ECO:0000313" key="9">
    <source>
        <dbReference type="Proteomes" id="UP000679247"/>
    </source>
</evidence>
<dbReference type="PROSITE" id="PS00094">
    <property type="entry name" value="C5_MTASE_1"/>
    <property type="match status" value="1"/>
</dbReference>
<dbReference type="PANTHER" id="PTHR46098:SF1">
    <property type="entry name" value="TRNA (CYTOSINE(38)-C(5))-METHYLTRANSFERASE"/>
    <property type="match status" value="1"/>
</dbReference>
<dbReference type="EMBL" id="CP071709">
    <property type="protein sequence ID" value="QVY62972.1"/>
    <property type="molecule type" value="Genomic_DNA"/>
</dbReference>
<keyword evidence="1 5" id="KW-0489">Methyltransferase</keyword>
<dbReference type="SUPFAM" id="SSF53335">
    <property type="entry name" value="S-adenosyl-L-methionine-dependent methyltransferases"/>
    <property type="match status" value="1"/>
</dbReference>
<comment type="catalytic activity">
    <reaction evidence="7">
        <text>a 2'-deoxycytidine in DNA + S-adenosyl-L-methionine = a 5-methyl-2'-deoxycytidine in DNA + S-adenosyl-L-homocysteine + H(+)</text>
        <dbReference type="Rhea" id="RHEA:13681"/>
        <dbReference type="Rhea" id="RHEA-COMP:11369"/>
        <dbReference type="Rhea" id="RHEA-COMP:11370"/>
        <dbReference type="ChEBI" id="CHEBI:15378"/>
        <dbReference type="ChEBI" id="CHEBI:57856"/>
        <dbReference type="ChEBI" id="CHEBI:59789"/>
        <dbReference type="ChEBI" id="CHEBI:85452"/>
        <dbReference type="ChEBI" id="CHEBI:85454"/>
        <dbReference type="EC" id="2.1.1.37"/>
    </reaction>
</comment>
<dbReference type="PROSITE" id="PS51679">
    <property type="entry name" value="SAM_MT_C5"/>
    <property type="match status" value="1"/>
</dbReference>
<accession>A0ABX8FG28</accession>
<dbReference type="EC" id="2.1.1.37" evidence="7"/>
<dbReference type="Gene3D" id="3.90.120.10">
    <property type="entry name" value="DNA Methylase, subunit A, domain 2"/>
    <property type="match status" value="1"/>
</dbReference>
<protein>
    <recommendedName>
        <fullName evidence="7">Cytosine-specific methyltransferase</fullName>
        <ecNumber evidence="7">2.1.1.37</ecNumber>
    </recommendedName>
</protein>
<evidence type="ECO:0000256" key="5">
    <source>
        <dbReference type="PROSITE-ProRule" id="PRU01016"/>
    </source>
</evidence>
<dbReference type="InterPro" id="IPR001525">
    <property type="entry name" value="C5_MeTfrase"/>
</dbReference>
<keyword evidence="9" id="KW-1185">Reference proteome</keyword>
<dbReference type="NCBIfam" id="TIGR00675">
    <property type="entry name" value="dcm"/>
    <property type="match status" value="1"/>
</dbReference>
<evidence type="ECO:0000256" key="3">
    <source>
        <dbReference type="ARBA" id="ARBA00022691"/>
    </source>
</evidence>
<sequence>MIKILELFGGIGAPRKALINLGIDHKAIDYVEIDERRVRAYNALYDHRHKPQSVVGYNLKPDILVHGSPCQDFSRARMRWGARDGGEGEKSSLLGETVKIVRNMGVWRPRIIVWENVKGVLDRDMVGAFYDYIEDLNEMGYRTSFDVLNAMDFGIPQRRERVFAISTLDGNSFDFNALERKPAAHIDEFLERDVNDEKYMITVPSMTSKIAEINPDGIAGYSRTLDVIDTHCWTITERQDRCPNAGIIKLAPKRYRYLTEREVWRLMGFSDEDFDSVARKFPTREGKRNATLYAMAGNSIVVNVLEAIFKELLRTK</sequence>
<evidence type="ECO:0000256" key="1">
    <source>
        <dbReference type="ARBA" id="ARBA00022603"/>
    </source>
</evidence>
<evidence type="ECO:0000313" key="8">
    <source>
        <dbReference type="EMBL" id="QVY62972.1"/>
    </source>
</evidence>
<evidence type="ECO:0000256" key="6">
    <source>
        <dbReference type="RuleBase" id="RU000416"/>
    </source>
</evidence>